<evidence type="ECO:0000313" key="2">
    <source>
        <dbReference type="EMBL" id="GAA2064230.1"/>
    </source>
</evidence>
<accession>A0ABP5HAD5</accession>
<organism evidence="2 3">
    <name type="scientific">Catenulispora yoronensis</name>
    <dbReference type="NCBI Taxonomy" id="450799"/>
    <lineage>
        <taxon>Bacteria</taxon>
        <taxon>Bacillati</taxon>
        <taxon>Actinomycetota</taxon>
        <taxon>Actinomycetes</taxon>
        <taxon>Catenulisporales</taxon>
        <taxon>Catenulisporaceae</taxon>
        <taxon>Catenulispora</taxon>
    </lineage>
</organism>
<comment type="caution">
    <text evidence="2">The sequence shown here is derived from an EMBL/GenBank/DDBJ whole genome shotgun (WGS) entry which is preliminary data.</text>
</comment>
<keyword evidence="3" id="KW-1185">Reference proteome</keyword>
<dbReference type="RefSeq" id="WP_344671869.1">
    <property type="nucleotide sequence ID" value="NZ_BAAAQN010000095.1"/>
</dbReference>
<evidence type="ECO:0000259" key="1">
    <source>
        <dbReference type="Pfam" id="PF13408"/>
    </source>
</evidence>
<dbReference type="EMBL" id="BAAAQN010000095">
    <property type="protein sequence ID" value="GAA2064230.1"/>
    <property type="molecule type" value="Genomic_DNA"/>
</dbReference>
<feature type="domain" description="Recombinase zinc beta ribbon" evidence="1">
    <location>
        <begin position="17"/>
        <end position="47"/>
    </location>
</feature>
<reference evidence="3" key="1">
    <citation type="journal article" date="2019" name="Int. J. Syst. Evol. Microbiol.">
        <title>The Global Catalogue of Microorganisms (GCM) 10K type strain sequencing project: providing services to taxonomists for standard genome sequencing and annotation.</title>
        <authorList>
            <consortium name="The Broad Institute Genomics Platform"/>
            <consortium name="The Broad Institute Genome Sequencing Center for Infectious Disease"/>
            <person name="Wu L."/>
            <person name="Ma J."/>
        </authorList>
    </citation>
    <scope>NUCLEOTIDE SEQUENCE [LARGE SCALE GENOMIC DNA]</scope>
    <source>
        <strain evidence="3">JCM 16014</strain>
    </source>
</reference>
<dbReference type="Proteomes" id="UP001500751">
    <property type="component" value="Unassembled WGS sequence"/>
</dbReference>
<dbReference type="InterPro" id="IPR025827">
    <property type="entry name" value="Zn_ribbon_recom_dom"/>
</dbReference>
<sequence>MDSVLEPHRPAKRTYQLRGLLFCGLCGRKMQGTFNNGRPHYRCRYPSELSTANHLQHPLTVYLREDAVIPHLDAWLAKVFAPHRVPETIAAMADASAHDDQTAAVVAGLRKRIADCDRKLGQYKTLLDQGADPATVAGWISQTNTERVGAQAELRSATGRRAMTVEEIEAVANTLGDLVKVIGQADPEDKMRIYDRLGLRLDYNVGTKSVRVEVQKITGPGSEPRSGGEYVRNSSVRGVSCTLYARARGLIWGVFPVGLPFTRLVDFTM</sequence>
<protein>
    <recommendedName>
        <fullName evidence="1">Recombinase zinc beta ribbon domain-containing protein</fullName>
    </recommendedName>
</protein>
<name>A0ABP5HAD5_9ACTN</name>
<proteinExistence type="predicted"/>
<gene>
    <name evidence="2" type="ORF">GCM10009839_89590</name>
</gene>
<dbReference type="Pfam" id="PF13408">
    <property type="entry name" value="Zn_ribbon_recom"/>
    <property type="match status" value="1"/>
</dbReference>
<evidence type="ECO:0000313" key="3">
    <source>
        <dbReference type="Proteomes" id="UP001500751"/>
    </source>
</evidence>